<keyword evidence="2" id="KW-1185">Reference proteome</keyword>
<dbReference type="Proteomes" id="UP000799429">
    <property type="component" value="Unassembled WGS sequence"/>
</dbReference>
<evidence type="ECO:0000313" key="1">
    <source>
        <dbReference type="EMBL" id="KAF2840552.1"/>
    </source>
</evidence>
<comment type="caution">
    <text evidence="1">The sequence shown here is derived from an EMBL/GenBank/DDBJ whole genome shotgun (WGS) entry which is preliminary data.</text>
</comment>
<protein>
    <submittedName>
        <fullName evidence="1">Uncharacterized protein</fullName>
    </submittedName>
</protein>
<evidence type="ECO:0000313" key="2">
    <source>
        <dbReference type="Proteomes" id="UP000799429"/>
    </source>
</evidence>
<dbReference type="EMBL" id="MU006092">
    <property type="protein sequence ID" value="KAF2840552.1"/>
    <property type="molecule type" value="Genomic_DNA"/>
</dbReference>
<reference evidence="1" key="1">
    <citation type="journal article" date="2020" name="Stud. Mycol.">
        <title>101 Dothideomycetes genomes: a test case for predicting lifestyles and emergence of pathogens.</title>
        <authorList>
            <person name="Haridas S."/>
            <person name="Albert R."/>
            <person name="Binder M."/>
            <person name="Bloem J."/>
            <person name="Labutti K."/>
            <person name="Salamov A."/>
            <person name="Andreopoulos B."/>
            <person name="Baker S."/>
            <person name="Barry K."/>
            <person name="Bills G."/>
            <person name="Bluhm B."/>
            <person name="Cannon C."/>
            <person name="Castanera R."/>
            <person name="Culley D."/>
            <person name="Daum C."/>
            <person name="Ezra D."/>
            <person name="Gonzalez J."/>
            <person name="Henrissat B."/>
            <person name="Kuo A."/>
            <person name="Liang C."/>
            <person name="Lipzen A."/>
            <person name="Lutzoni F."/>
            <person name="Magnuson J."/>
            <person name="Mondo S."/>
            <person name="Nolan M."/>
            <person name="Ohm R."/>
            <person name="Pangilinan J."/>
            <person name="Park H.-J."/>
            <person name="Ramirez L."/>
            <person name="Alfaro M."/>
            <person name="Sun H."/>
            <person name="Tritt A."/>
            <person name="Yoshinaga Y."/>
            <person name="Zwiers L.-H."/>
            <person name="Turgeon B."/>
            <person name="Goodwin S."/>
            <person name="Spatafora J."/>
            <person name="Crous P."/>
            <person name="Grigoriev I."/>
        </authorList>
    </citation>
    <scope>NUCLEOTIDE SEQUENCE</scope>
    <source>
        <strain evidence="1">CBS 101060</strain>
    </source>
</reference>
<gene>
    <name evidence="1" type="ORF">M501DRAFT_607682</name>
</gene>
<sequence length="189" mass="20751">MSCCITIIIATTAYTALIRSYRQPASVCLELRSGRRSSSPRKLAPSRPIWDSVFPVSSSCSLSEGKHTIPFNFAVTPVTPDGVPSSFSLFLYLMLSNTYVTPSGHTASIGSKLQLCSKNSLKFRIHQVQAMQTKKKQNYVNPTSAAVAPARICTAVRLFGDGAMRCDARCRVSCYIYRARDCATHECPK</sequence>
<dbReference type="AlphaFoldDB" id="A0A9P4VT52"/>
<name>A0A9P4VT52_9PEZI</name>
<organism evidence="1 2">
    <name type="scientific">Patellaria atrata CBS 101060</name>
    <dbReference type="NCBI Taxonomy" id="1346257"/>
    <lineage>
        <taxon>Eukaryota</taxon>
        <taxon>Fungi</taxon>
        <taxon>Dikarya</taxon>
        <taxon>Ascomycota</taxon>
        <taxon>Pezizomycotina</taxon>
        <taxon>Dothideomycetes</taxon>
        <taxon>Dothideomycetes incertae sedis</taxon>
        <taxon>Patellariales</taxon>
        <taxon>Patellariaceae</taxon>
        <taxon>Patellaria</taxon>
    </lineage>
</organism>
<proteinExistence type="predicted"/>
<accession>A0A9P4VT52</accession>